<reference evidence="3 4" key="1">
    <citation type="submission" date="2017-06" db="EMBL/GenBank/DDBJ databases">
        <title>Genome sequencing of cyanobaciteial culture collection at National Institute for Environmental Studies (NIES).</title>
        <authorList>
            <person name="Hirose Y."/>
            <person name="Shimura Y."/>
            <person name="Fujisawa T."/>
            <person name="Nakamura Y."/>
            <person name="Kawachi M."/>
        </authorList>
    </citation>
    <scope>NUCLEOTIDE SEQUENCE [LARGE SCALE GENOMIC DNA]</scope>
    <source>
        <strain evidence="3 4">NIES-4072</strain>
    </source>
</reference>
<gene>
    <name evidence="3" type="ORF">NIES4072_47230</name>
</gene>
<dbReference type="Proteomes" id="UP000245124">
    <property type="component" value="Unassembled WGS sequence"/>
</dbReference>
<evidence type="ECO:0000256" key="1">
    <source>
        <dbReference type="SAM" id="Coils"/>
    </source>
</evidence>
<feature type="compositionally biased region" description="Polar residues" evidence="2">
    <location>
        <begin position="34"/>
        <end position="45"/>
    </location>
</feature>
<organism evidence="3 4">
    <name type="scientific">Nostoc commune NIES-4072</name>
    <dbReference type="NCBI Taxonomy" id="2005467"/>
    <lineage>
        <taxon>Bacteria</taxon>
        <taxon>Bacillati</taxon>
        <taxon>Cyanobacteriota</taxon>
        <taxon>Cyanophyceae</taxon>
        <taxon>Nostocales</taxon>
        <taxon>Nostocaceae</taxon>
        <taxon>Nostoc</taxon>
    </lineage>
</organism>
<evidence type="ECO:0000256" key="2">
    <source>
        <dbReference type="SAM" id="MobiDB-lite"/>
    </source>
</evidence>
<feature type="region of interest" description="Disordered" evidence="2">
    <location>
        <begin position="1"/>
        <end position="64"/>
    </location>
</feature>
<keyword evidence="4" id="KW-1185">Reference proteome</keyword>
<evidence type="ECO:0000313" key="4">
    <source>
        <dbReference type="Proteomes" id="UP000245124"/>
    </source>
</evidence>
<name>A0A2R5FYW7_NOSCO</name>
<keyword evidence="1" id="KW-0175">Coiled coil</keyword>
<comment type="caution">
    <text evidence="3">The sequence shown here is derived from an EMBL/GenBank/DDBJ whole genome shotgun (WGS) entry which is preliminary data.</text>
</comment>
<feature type="compositionally biased region" description="Basic and acidic residues" evidence="2">
    <location>
        <begin position="8"/>
        <end position="33"/>
    </location>
</feature>
<proteinExistence type="predicted"/>
<dbReference type="RefSeq" id="WP_109011020.1">
    <property type="nucleotide sequence ID" value="NZ_BDUD01000001.1"/>
</dbReference>
<evidence type="ECO:0000313" key="3">
    <source>
        <dbReference type="EMBL" id="GBG21041.1"/>
    </source>
</evidence>
<sequence>MILNLDGKAQETSRGFDDSLSADESRRLGELRDSSSSYGLQQSRFAKNGCRGEDSSGASALKGNSANGKILQRLKLIESKYSDYVDNQQKQLETQLHQSKAHKLELTQEIAELEQEIYNLISEASDNKEE</sequence>
<dbReference type="AlphaFoldDB" id="A0A2R5FYW7"/>
<feature type="coiled-coil region" evidence="1">
    <location>
        <begin position="89"/>
        <end position="130"/>
    </location>
</feature>
<accession>A0A2R5FYW7</accession>
<dbReference type="EMBL" id="BDUD01000001">
    <property type="protein sequence ID" value="GBG21041.1"/>
    <property type="molecule type" value="Genomic_DNA"/>
</dbReference>
<protein>
    <submittedName>
        <fullName evidence="3">Uncharacterized protein</fullName>
    </submittedName>
</protein>